<gene>
    <name evidence="1" type="ORF">DL762_005448</name>
</gene>
<organism evidence="1 2">
    <name type="scientific">Monosporascus cannonballus</name>
    <dbReference type="NCBI Taxonomy" id="155416"/>
    <lineage>
        <taxon>Eukaryota</taxon>
        <taxon>Fungi</taxon>
        <taxon>Dikarya</taxon>
        <taxon>Ascomycota</taxon>
        <taxon>Pezizomycotina</taxon>
        <taxon>Sordariomycetes</taxon>
        <taxon>Xylariomycetidae</taxon>
        <taxon>Xylariales</taxon>
        <taxon>Xylariales incertae sedis</taxon>
        <taxon>Monosporascus</taxon>
    </lineage>
</organism>
<evidence type="ECO:0000313" key="2">
    <source>
        <dbReference type="Proteomes" id="UP000294003"/>
    </source>
</evidence>
<comment type="caution">
    <text evidence="1">The sequence shown here is derived from an EMBL/GenBank/DDBJ whole genome shotgun (WGS) entry which is preliminary data.</text>
</comment>
<accession>A0ABY0H802</accession>
<name>A0ABY0H802_9PEZI</name>
<keyword evidence="2" id="KW-1185">Reference proteome</keyword>
<sequence length="130" mass="15102">MKRLSRYPRPQTAHNVPFSAQQQLCQDRVPLIGVDVLHSIVSHTGMKRVLRVFYGNYWERSSNFGADDVREARVHPSRKRHVHVSHFPAFRMFNSSFCLQLTWEHLGILGWNETVRMRVILGLLGSLHPS</sequence>
<protein>
    <submittedName>
        <fullName evidence="1">Uncharacterized protein</fullName>
    </submittedName>
</protein>
<dbReference type="EMBL" id="QJNS01000151">
    <property type="protein sequence ID" value="RYO84867.1"/>
    <property type="molecule type" value="Genomic_DNA"/>
</dbReference>
<evidence type="ECO:0000313" key="1">
    <source>
        <dbReference type="EMBL" id="RYO84867.1"/>
    </source>
</evidence>
<proteinExistence type="predicted"/>
<reference evidence="1 2" key="1">
    <citation type="submission" date="2018-06" db="EMBL/GenBank/DDBJ databases">
        <title>Complete Genomes of Monosporascus.</title>
        <authorList>
            <person name="Robinson A.J."/>
            <person name="Natvig D.O."/>
        </authorList>
    </citation>
    <scope>NUCLEOTIDE SEQUENCE [LARGE SCALE GENOMIC DNA]</scope>
    <source>
        <strain evidence="1 2">CBS 609.92</strain>
    </source>
</reference>
<dbReference type="Proteomes" id="UP000294003">
    <property type="component" value="Unassembled WGS sequence"/>
</dbReference>